<protein>
    <submittedName>
        <fullName evidence="1">Uncharacterized protein</fullName>
    </submittedName>
</protein>
<organism evidence="1">
    <name type="scientific">Bacteroides fragilis</name>
    <dbReference type="NCBI Taxonomy" id="817"/>
    <lineage>
        <taxon>Bacteria</taxon>
        <taxon>Pseudomonadati</taxon>
        <taxon>Bacteroidota</taxon>
        <taxon>Bacteroidia</taxon>
        <taxon>Bacteroidales</taxon>
        <taxon>Bacteroidaceae</taxon>
        <taxon>Bacteroides</taxon>
    </lineage>
</organism>
<dbReference type="PATRIC" id="fig|817.53.peg.42"/>
<reference evidence="1" key="1">
    <citation type="book" date="2014" name="THE 24TH EUROPEAN CONGRESS OF CLINICAL MICROBIOLOGY AND INFECTIOUS DISEASES" publisher="ECCMID 2014" city="Barcelona, Spain">
        <title>Identification of resistance genes in three multidrug-resistant Bacteroides fragilis isolates by whole genome sequencing.</title>
        <editorList>
            <person name="Unknown"/>
            <person name="A."/>
        </editorList>
        <authorList>
            <person name="Sydenham T.V."/>
            <person name="Hasman H."/>
            <person name="Wang M."/>
            <person name="Soki J."/>
            <person name="Nagy E."/>
            <person name="Justesen U.S."/>
        </authorList>
    </citation>
    <scope>NUCLEOTIDE SEQUENCE</scope>
    <source>
        <strain evidence="1">DCMOUH0018B</strain>
    </source>
</reference>
<dbReference type="AlphaFoldDB" id="A0A0I9SE08"/>
<dbReference type="RefSeq" id="WP_044299285.1">
    <property type="nucleotide sequence ID" value="NZ_CAEUHN010000012.1"/>
</dbReference>
<gene>
    <name evidence="1" type="ORF">EE52_0200215</name>
    <name evidence="2" type="ORF">IA74_015495</name>
</gene>
<reference evidence="2 3" key="3">
    <citation type="submission" date="2019-03" db="EMBL/GenBank/DDBJ databases">
        <title>Complete genome assembly of MDR B. fragilis.</title>
        <authorList>
            <person name="Sydenham T.V."/>
            <person name="Hasman H."/>
            <person name="Justesen U.S."/>
        </authorList>
    </citation>
    <scope>NUCLEOTIDE SEQUENCE [LARGE SCALE GENOMIC DNA]</scope>
    <source>
        <strain evidence="2 3">DCMOUH0067B</strain>
    </source>
</reference>
<reference evidence="1" key="2">
    <citation type="submission" date="2014-07" db="EMBL/GenBank/DDBJ databases">
        <title>Genetics and epidemiology of antimicrobial resistance in B. fragilis group.</title>
        <authorList>
            <person name="Sydenham T.V."/>
            <person name="Hasman H."/>
            <person name="Kemp M."/>
            <person name="Justesen U.S."/>
        </authorList>
    </citation>
    <scope>NUCLEOTIDE SEQUENCE [LARGE SCALE GENOMIC DNA]</scope>
    <source>
        <strain evidence="1">DCMOUH0018B</strain>
    </source>
</reference>
<evidence type="ECO:0000313" key="2">
    <source>
        <dbReference type="EMBL" id="QCQ37401.1"/>
    </source>
</evidence>
<proteinExistence type="predicted"/>
<accession>A0A0I9SE08</accession>
<evidence type="ECO:0000313" key="1">
    <source>
        <dbReference type="EMBL" id="KFX76630.1"/>
    </source>
</evidence>
<dbReference type="EMBL" id="CP036553">
    <property type="protein sequence ID" value="QCQ37401.1"/>
    <property type="molecule type" value="Genomic_DNA"/>
</dbReference>
<dbReference type="EMBL" id="JMZZ02000023">
    <property type="protein sequence ID" value="KFX76630.1"/>
    <property type="molecule type" value="Genomic_DNA"/>
</dbReference>
<sequence>MHQFEANKQNQNIHRSFQKLGGDITHPTSGKFIDNRPRQLQQIQLKKVIQKVTSIPANHDEETRQHSSYWFALLNAIILMSDPANSAKITSRNTAEWIKNNGDKLFLHTPACSASGVEHNKNDIIDFFPTYSYLDARNSSANSCNRNDIIRNCYGYEGWQSNGEIHIISSPHYTIADIKKKLVHEIQHQLDQNQDSGLLVSQNRLNNPDAIEAFRVFKTEFNAFLYSNHFADVAQVNRNLTISTHVLREYSFKNTQGMEIKLEDFYSDSNNSDFKGYVNNYINNLIMFPVPSIAGNLYASGFNPLNSVRLENLYKIINIIQSDQNINIGSYHRLLNAITWLDQDDRNFILVSPEMQFKINACRTTLTSSHLAQFNRLIAQI</sequence>
<dbReference type="Proteomes" id="UP000028294">
    <property type="component" value="Chromosome"/>
</dbReference>
<evidence type="ECO:0000313" key="3">
    <source>
        <dbReference type="Proteomes" id="UP000028294"/>
    </source>
</evidence>
<name>A0A0I9SE08_BACFG</name>